<dbReference type="AlphaFoldDB" id="A2Q3W7"/>
<name>A2Q3W7_MEDTR</name>
<accession>A2Q3W7</accession>
<organism evidence="1">
    <name type="scientific">Medicago truncatula</name>
    <name type="common">Barrel medic</name>
    <name type="synonym">Medicago tribuloides</name>
    <dbReference type="NCBI Taxonomy" id="3880"/>
    <lineage>
        <taxon>Eukaryota</taxon>
        <taxon>Viridiplantae</taxon>
        <taxon>Streptophyta</taxon>
        <taxon>Embryophyta</taxon>
        <taxon>Tracheophyta</taxon>
        <taxon>Spermatophyta</taxon>
        <taxon>Magnoliopsida</taxon>
        <taxon>eudicotyledons</taxon>
        <taxon>Gunneridae</taxon>
        <taxon>Pentapetalae</taxon>
        <taxon>rosids</taxon>
        <taxon>fabids</taxon>
        <taxon>Fabales</taxon>
        <taxon>Fabaceae</taxon>
        <taxon>Papilionoideae</taxon>
        <taxon>50 kb inversion clade</taxon>
        <taxon>NPAAA clade</taxon>
        <taxon>Hologalegina</taxon>
        <taxon>IRL clade</taxon>
        <taxon>Trifolieae</taxon>
        <taxon>Medicago</taxon>
    </lineage>
</organism>
<reference evidence="1" key="2">
    <citation type="submission" date="2007-03" db="EMBL/GenBank/DDBJ databases">
        <authorList>
            <consortium name="The International Medicago Genome Annotation Group"/>
        </authorList>
    </citation>
    <scope>NUCLEOTIDE SEQUENCE</scope>
</reference>
<sequence>MFGEVTGNASAVGYILELSHDYVRLIPRCAKFYMFVLNYSELVQGNFRHSLELVFSIWTNVMQPRCFGTAPAT</sequence>
<gene>
    <name evidence="1" type="ORF">MtrDRAFT_AC155890g20v2</name>
</gene>
<reference evidence="1" key="1">
    <citation type="submission" date="2005-05" db="EMBL/GenBank/DDBJ databases">
        <authorList>
            <person name="Town C.D."/>
        </authorList>
    </citation>
    <scope>NUCLEOTIDE SEQUENCE</scope>
</reference>
<dbReference type="EMBL" id="AC155890">
    <property type="protein sequence ID" value="ABN08317.1"/>
    <property type="molecule type" value="Genomic_DNA"/>
</dbReference>
<proteinExistence type="predicted"/>
<evidence type="ECO:0000313" key="1">
    <source>
        <dbReference type="EMBL" id="ABN08317.1"/>
    </source>
</evidence>
<protein>
    <submittedName>
        <fullName evidence="1">Uncharacterized protein</fullName>
    </submittedName>
</protein>